<keyword evidence="1" id="KW-0802">TPR repeat</keyword>
<gene>
    <name evidence="2" type="ORF">N791_01295</name>
</gene>
<name>A0A0A0M8P4_9GAMM</name>
<dbReference type="InterPro" id="IPR030966">
    <property type="entry name" value="Mod_pep_cyc"/>
</dbReference>
<dbReference type="InterPro" id="IPR029787">
    <property type="entry name" value="Nucleotide_cyclase"/>
</dbReference>
<dbReference type="Proteomes" id="UP000030003">
    <property type="component" value="Unassembled WGS sequence"/>
</dbReference>
<protein>
    <submittedName>
        <fullName evidence="2">Adenylate cyclase</fullName>
    </submittedName>
</protein>
<dbReference type="SUPFAM" id="SSF55073">
    <property type="entry name" value="Nucleotide cyclase"/>
    <property type="match status" value="1"/>
</dbReference>
<dbReference type="STRING" id="1385515.GCA_000423325_02518"/>
<dbReference type="eggNOG" id="COG0457">
    <property type="taxonomic scope" value="Bacteria"/>
</dbReference>
<dbReference type="InterPro" id="IPR001054">
    <property type="entry name" value="A/G_cyclase"/>
</dbReference>
<proteinExistence type="predicted"/>
<comment type="caution">
    <text evidence="2">The sequence shown here is derived from an EMBL/GenBank/DDBJ whole genome shotgun (WGS) entry which is preliminary data.</text>
</comment>
<dbReference type="SUPFAM" id="SSF48452">
    <property type="entry name" value="TPR-like"/>
    <property type="match status" value="1"/>
</dbReference>
<sequence>MSVVGVPDNAADTPATGPAATPQLRTILLTDLVGSTELVEKIGDGAAAELFRAHDRLVLQLQERWRGRLIDRSDGMLLLFERPIDGLGFALDYVRGLREVGAPHKVDLKARAGMHVGEVLTWRNSPEAVRVGAKPVEVEGLAKPLAARLLGMARPGQVLLSSVAEPLARRSARELGERGLHLAWKSWGRWRLKGFPSSQEVFEAGEPGIAPLRRPVHGPKAWRDLPVWRRPTALAAQAVVVLAIAAATWLFTRPQPAIAFGERDWVVLADVRNLTGEPLLDDSLELAFRVSLEQSRHVNVLGDMKVRQVLGNMRVDPDAPLDRSTAAEVAVREGLKAVIVPTVAEVHGRVRVTAEMIDPDSGAVVWVGHADGAGAGSTLQSIDTIVAALRDGLGESAQMLANTAQPLPRVATSSLDALKSYALGLEAYRVADYALALQHFERAIELDPEFALAYLGAVRALVTTADAGAAEEYVARAAELRERLAPREALYLDAWVAEYGDAGAARAADAWRLLGETYPDYFAAHHNYAWIKFGMGDYCEAYTAISKATVPENPLRHAAVELKGLIQLAAGASEDALASLQLAAELRGSAPGRRVASALASLGRLQEAGAILEAAPPLPGTLAPLNYLERISVNLAAGRFEEAARVGSSAVAGSGDASVLVQRVLRIQALTAASGLGTDEPDPLTVRALAREVALDARTGPAVSSADTTAIALAAVRIGQRLGDHAGVAAVIEELRTAAQRSGHPTLQRLYDAVEAEQLRAAGKSAEALEKLSPERARNAPYQWHVVRAAVLRDLGERAAAEAEEAWLERNAHRAWSEPLGGQVFLAMNVIDLGTARERSMKTAAQHGAYLRRSLPASSFASNE</sequence>
<dbReference type="EMBL" id="AVBH01000089">
    <property type="protein sequence ID" value="KGO98372.1"/>
    <property type="molecule type" value="Genomic_DNA"/>
</dbReference>
<dbReference type="GO" id="GO:0004016">
    <property type="term" value="F:adenylate cyclase activity"/>
    <property type="evidence" value="ECO:0007669"/>
    <property type="project" value="UniProtKB-ARBA"/>
</dbReference>
<dbReference type="RefSeq" id="WP_052106785.1">
    <property type="nucleotide sequence ID" value="NZ_AUHT01000012.1"/>
</dbReference>
<dbReference type="PROSITE" id="PS50005">
    <property type="entry name" value="TPR"/>
    <property type="match status" value="1"/>
</dbReference>
<dbReference type="eggNOG" id="COG2114">
    <property type="taxonomic scope" value="Bacteria"/>
</dbReference>
<reference evidence="2 3" key="1">
    <citation type="submission" date="2013-08" db="EMBL/GenBank/DDBJ databases">
        <title>Genomic analysis of Lysobacter defluvii.</title>
        <authorList>
            <person name="Wang Q."/>
            <person name="Wang G."/>
        </authorList>
    </citation>
    <scope>NUCLEOTIDE SEQUENCE [LARGE SCALE GENOMIC DNA]</scope>
    <source>
        <strain evidence="2 3">IMMIB APB-9</strain>
    </source>
</reference>
<dbReference type="Gene3D" id="3.40.50.10610">
    <property type="entry name" value="ABC-type transport auxiliary lipoprotein component"/>
    <property type="match status" value="1"/>
</dbReference>
<dbReference type="InterPro" id="IPR011990">
    <property type="entry name" value="TPR-like_helical_dom_sf"/>
</dbReference>
<evidence type="ECO:0000256" key="1">
    <source>
        <dbReference type="PROSITE-ProRule" id="PRU00339"/>
    </source>
</evidence>
<dbReference type="AlphaFoldDB" id="A0A0A0M8P4"/>
<dbReference type="Gene3D" id="1.25.40.10">
    <property type="entry name" value="Tetratricopeptide repeat domain"/>
    <property type="match status" value="2"/>
</dbReference>
<dbReference type="SMART" id="SM00028">
    <property type="entry name" value="TPR"/>
    <property type="match status" value="2"/>
</dbReference>
<dbReference type="NCBIfam" id="TIGR04510">
    <property type="entry name" value="mod_pep_cyc"/>
    <property type="match status" value="1"/>
</dbReference>
<feature type="repeat" description="TPR" evidence="1">
    <location>
        <begin position="417"/>
        <end position="450"/>
    </location>
</feature>
<accession>A0A0A0M8P4</accession>
<dbReference type="CDD" id="cd07302">
    <property type="entry name" value="CHD"/>
    <property type="match status" value="1"/>
</dbReference>
<evidence type="ECO:0000313" key="2">
    <source>
        <dbReference type="EMBL" id="KGO98372.1"/>
    </source>
</evidence>
<dbReference type="GO" id="GO:0035556">
    <property type="term" value="P:intracellular signal transduction"/>
    <property type="evidence" value="ECO:0007669"/>
    <property type="project" value="InterPro"/>
</dbReference>
<organism evidence="2 3">
    <name type="scientific">Lysobacter defluvii IMMIB APB-9 = DSM 18482</name>
    <dbReference type="NCBI Taxonomy" id="1385515"/>
    <lineage>
        <taxon>Bacteria</taxon>
        <taxon>Pseudomonadati</taxon>
        <taxon>Pseudomonadota</taxon>
        <taxon>Gammaproteobacteria</taxon>
        <taxon>Lysobacterales</taxon>
        <taxon>Lysobacteraceae</taxon>
        <taxon>Novilysobacter</taxon>
    </lineage>
</organism>
<dbReference type="Gene3D" id="3.30.70.1230">
    <property type="entry name" value="Nucleotide cyclase"/>
    <property type="match status" value="1"/>
</dbReference>
<dbReference type="GO" id="GO:0009190">
    <property type="term" value="P:cyclic nucleotide biosynthetic process"/>
    <property type="evidence" value="ECO:0007669"/>
    <property type="project" value="InterPro"/>
</dbReference>
<evidence type="ECO:0000313" key="3">
    <source>
        <dbReference type="Proteomes" id="UP000030003"/>
    </source>
</evidence>
<keyword evidence="3" id="KW-1185">Reference proteome</keyword>
<dbReference type="InterPro" id="IPR019734">
    <property type="entry name" value="TPR_rpt"/>
</dbReference>